<dbReference type="Pfam" id="PF22936">
    <property type="entry name" value="Pol_BBD"/>
    <property type="match status" value="1"/>
</dbReference>
<reference evidence="2 3" key="1">
    <citation type="submission" date="2015-01" db="EMBL/GenBank/DDBJ databases">
        <title>Evolution of Trichinella species and genotypes.</title>
        <authorList>
            <person name="Korhonen P.K."/>
            <person name="Edoardo P."/>
            <person name="Giuseppe L.R."/>
            <person name="Gasser R.B."/>
        </authorList>
    </citation>
    <scope>NUCLEOTIDE SEQUENCE [LARGE SCALE GENOMIC DNA]</scope>
    <source>
        <strain evidence="2">ISS417</strain>
    </source>
</reference>
<accession>A0A0V0TST2</accession>
<keyword evidence="3" id="KW-1185">Reference proteome</keyword>
<sequence>MHIYGLFVHIHNHFFHRCSLVEESFLLAFCLVSFVMANFCELRLVTNCCCCISLVYEGRAYKLKYTGKRRKVGECSEQMNSEGKNKETMNKHAYLLSSANALVARNFFDATVDLSNQVIVWPWQAQRGLEQKRVVHICHRENLNRILMNCFFSLILGSSISYMFCWKEILVDFSILQVDKLESASNWSRWKRQIQLVLSHDAVLEVATGKKVAPMAPPADSNAENLKKHEEALKAFEKEDTLAQLILVSSINDGNVELKATSKSSAEIWQKLTAVYEQSSGQRVDRLMEEFFKCAKAETDDMARYVARLQKFFSDLNDELERLTGTQLIIMSTLPQDYFEFKTVWESVPVGERSVNVLIERIRLIEMRLPIKTTGSSVALTVKTDTKENVKKSVSNVIVLDISPKITVRNAGQSQQSVVGESFFCYHAEDNRNTCRMWLADSGASQRMTRNKEYLSNFVTFPKTMNVKVGNSDAIPAYGRGNVNFKVFIKGKWILNRMEDVWYVPKLGLNLFSIGKATEKVSTSLQTRLDVPFAKWEKKSVAGPQTLSPSSFHEAMQSVDAADWRKAMEEELHSFEENSVRWESCSVDRFRSSSCDRPKRSR</sequence>
<dbReference type="InterPro" id="IPR054722">
    <property type="entry name" value="PolX-like_BBD"/>
</dbReference>
<dbReference type="OrthoDB" id="6431929at2759"/>
<dbReference type="Proteomes" id="UP000055048">
    <property type="component" value="Unassembled WGS sequence"/>
</dbReference>
<dbReference type="EMBL" id="JYDJ01000153">
    <property type="protein sequence ID" value="KRX42101.1"/>
    <property type="molecule type" value="Genomic_DNA"/>
</dbReference>
<evidence type="ECO:0000313" key="3">
    <source>
        <dbReference type="Proteomes" id="UP000055048"/>
    </source>
</evidence>
<evidence type="ECO:0000313" key="2">
    <source>
        <dbReference type="EMBL" id="KRX42101.1"/>
    </source>
</evidence>
<name>A0A0V0TST2_9BILA</name>
<gene>
    <name evidence="2" type="ORF">T05_14033</name>
</gene>
<protein>
    <recommendedName>
        <fullName evidence="1">Retrovirus-related Pol polyprotein from transposon TNT 1-94-like beta-barrel domain-containing protein</fullName>
    </recommendedName>
</protein>
<feature type="domain" description="Retrovirus-related Pol polyprotein from transposon TNT 1-94-like beta-barrel" evidence="1">
    <location>
        <begin position="438"/>
        <end position="520"/>
    </location>
</feature>
<proteinExistence type="predicted"/>
<organism evidence="2 3">
    <name type="scientific">Trichinella murrelli</name>
    <dbReference type="NCBI Taxonomy" id="144512"/>
    <lineage>
        <taxon>Eukaryota</taxon>
        <taxon>Metazoa</taxon>
        <taxon>Ecdysozoa</taxon>
        <taxon>Nematoda</taxon>
        <taxon>Enoplea</taxon>
        <taxon>Dorylaimia</taxon>
        <taxon>Trichinellida</taxon>
        <taxon>Trichinellidae</taxon>
        <taxon>Trichinella</taxon>
    </lineage>
</organism>
<dbReference type="Pfam" id="PF14223">
    <property type="entry name" value="Retrotran_gag_2"/>
    <property type="match status" value="1"/>
</dbReference>
<dbReference type="AlphaFoldDB" id="A0A0V0TST2"/>
<dbReference type="STRING" id="144512.A0A0V0TST2"/>
<comment type="caution">
    <text evidence="2">The sequence shown here is derived from an EMBL/GenBank/DDBJ whole genome shotgun (WGS) entry which is preliminary data.</text>
</comment>
<evidence type="ECO:0000259" key="1">
    <source>
        <dbReference type="Pfam" id="PF22936"/>
    </source>
</evidence>